<dbReference type="Proteomes" id="UP000250078">
    <property type="component" value="Unassembled WGS sequence"/>
</dbReference>
<protein>
    <submittedName>
        <fullName evidence="1">Uncharacterized protein</fullName>
    </submittedName>
</protein>
<name>A0ACC8ELF0_9PEZI</name>
<feature type="non-terminal residue" evidence="1">
    <location>
        <position position="1"/>
    </location>
</feature>
<evidence type="ECO:0000313" key="2">
    <source>
        <dbReference type="Proteomes" id="UP000250078"/>
    </source>
</evidence>
<reference evidence="1 2" key="1">
    <citation type="journal article" date="2016" name="Nat. Commun.">
        <title>Ectomycorrhizal ecology is imprinted in the genome of the dominant symbiotic fungus Cenococcum geophilum.</title>
        <authorList>
            <consortium name="DOE Joint Genome Institute"/>
            <person name="Peter M."/>
            <person name="Kohler A."/>
            <person name="Ohm R.A."/>
            <person name="Kuo A."/>
            <person name="Krutzmann J."/>
            <person name="Morin E."/>
            <person name="Arend M."/>
            <person name="Barry K.W."/>
            <person name="Binder M."/>
            <person name="Choi C."/>
            <person name="Clum A."/>
            <person name="Copeland A."/>
            <person name="Grisel N."/>
            <person name="Haridas S."/>
            <person name="Kipfer T."/>
            <person name="LaButti K."/>
            <person name="Lindquist E."/>
            <person name="Lipzen A."/>
            <person name="Maire R."/>
            <person name="Meier B."/>
            <person name="Mihaltcheva S."/>
            <person name="Molinier V."/>
            <person name="Murat C."/>
            <person name="Poggeler S."/>
            <person name="Quandt C.A."/>
            <person name="Sperisen C."/>
            <person name="Tritt A."/>
            <person name="Tisserant E."/>
            <person name="Crous P.W."/>
            <person name="Henrissat B."/>
            <person name="Nehls U."/>
            <person name="Egli S."/>
            <person name="Spatafora J.W."/>
            <person name="Grigoriev I.V."/>
            <person name="Martin F.M."/>
        </authorList>
    </citation>
    <scope>NUCLEOTIDE SEQUENCE [LARGE SCALE GENOMIC DNA]</scope>
    <source>
        <strain evidence="1 2">1.58</strain>
    </source>
</reference>
<accession>A0ACC8ELF0</accession>
<keyword evidence="2" id="KW-1185">Reference proteome</keyword>
<organism evidence="1 2">
    <name type="scientific">Cenococcum geophilum 1.58</name>
    <dbReference type="NCBI Taxonomy" id="794803"/>
    <lineage>
        <taxon>Eukaryota</taxon>
        <taxon>Fungi</taxon>
        <taxon>Dikarya</taxon>
        <taxon>Ascomycota</taxon>
        <taxon>Pezizomycotina</taxon>
        <taxon>Dothideomycetes</taxon>
        <taxon>Pleosporomycetidae</taxon>
        <taxon>Gloniales</taxon>
        <taxon>Gloniaceae</taxon>
        <taxon>Cenococcum</taxon>
    </lineage>
</organism>
<evidence type="ECO:0000313" key="1">
    <source>
        <dbReference type="EMBL" id="OCK87136.1"/>
    </source>
</evidence>
<sequence length="55" mass="6176">IIVLPPGYSCENLIGWGISGTIYCDKLQNEVIKAPNNANSQHFIKVEKEIYKRLG</sequence>
<proteinExistence type="predicted"/>
<gene>
    <name evidence="1" type="ORF">K441DRAFT_595613</name>
</gene>
<dbReference type="EMBL" id="KV748268">
    <property type="protein sequence ID" value="OCK87136.1"/>
    <property type="molecule type" value="Genomic_DNA"/>
</dbReference>